<dbReference type="Proteomes" id="UP000011864">
    <property type="component" value="Chromosome"/>
</dbReference>
<protein>
    <submittedName>
        <fullName evidence="1">Uncharacterized protein</fullName>
    </submittedName>
</protein>
<dbReference type="STRING" id="1129794.C427_4158"/>
<sequence>MVCHILPDLSGLVFFSTEDFSTSCIQFDLSPFEKLRLHDGKIDLDWFYLICRTDEALGELKRQLLEHNFLTERL</sequence>
<evidence type="ECO:0000313" key="2">
    <source>
        <dbReference type="Proteomes" id="UP000011864"/>
    </source>
</evidence>
<evidence type="ECO:0000313" key="1">
    <source>
        <dbReference type="EMBL" id="AGH46263.1"/>
    </source>
</evidence>
<dbReference type="HOGENOM" id="CLU_2684506_0_0_6"/>
<keyword evidence="2" id="KW-1185">Reference proteome</keyword>
<gene>
    <name evidence="1" type="ORF">C427_4158</name>
</gene>
<dbReference type="PATRIC" id="fig|1129794.4.peg.4141"/>
<reference evidence="1 2" key="1">
    <citation type="journal article" date="2013" name="Genome Announc.">
        <title>Complete Genome Sequence of Glaciecola psychrophila Strain 170T.</title>
        <authorList>
            <person name="Yin J."/>
            <person name="Chen J."/>
            <person name="Liu G."/>
            <person name="Yu Y."/>
            <person name="Song L."/>
            <person name="Wang X."/>
            <person name="Qu X."/>
        </authorList>
    </citation>
    <scope>NUCLEOTIDE SEQUENCE [LARGE SCALE GENOMIC DNA]</scope>
    <source>
        <strain evidence="1 2">170</strain>
    </source>
</reference>
<dbReference type="AlphaFoldDB" id="K7AVK8"/>
<accession>K7AVK8</accession>
<dbReference type="KEGG" id="gps:C427_4158"/>
<name>K7AVK8_9ALTE</name>
<proteinExistence type="predicted"/>
<organism evidence="1 2">
    <name type="scientific">Paraglaciecola psychrophila 170</name>
    <dbReference type="NCBI Taxonomy" id="1129794"/>
    <lineage>
        <taxon>Bacteria</taxon>
        <taxon>Pseudomonadati</taxon>
        <taxon>Pseudomonadota</taxon>
        <taxon>Gammaproteobacteria</taxon>
        <taxon>Alteromonadales</taxon>
        <taxon>Alteromonadaceae</taxon>
        <taxon>Paraglaciecola</taxon>
    </lineage>
</organism>
<dbReference type="EMBL" id="CP003837">
    <property type="protein sequence ID" value="AGH46263.1"/>
    <property type="molecule type" value="Genomic_DNA"/>
</dbReference>